<dbReference type="GO" id="GO:0006313">
    <property type="term" value="P:DNA transposition"/>
    <property type="evidence" value="ECO:0007669"/>
    <property type="project" value="InterPro"/>
</dbReference>
<keyword evidence="4" id="KW-1185">Reference proteome</keyword>
<dbReference type="InterPro" id="IPR047650">
    <property type="entry name" value="Transpos_IS110"/>
</dbReference>
<dbReference type="OrthoDB" id="5289737at2"/>
<dbReference type="Pfam" id="PF02371">
    <property type="entry name" value="Transposase_20"/>
    <property type="match status" value="1"/>
</dbReference>
<dbReference type="Proteomes" id="UP000321822">
    <property type="component" value="Unassembled WGS sequence"/>
</dbReference>
<gene>
    <name evidence="3" type="ORF">ESZ36_16355</name>
</gene>
<organism evidence="3 4">
    <name type="scientific">Colwellia demingiae</name>
    <dbReference type="NCBI Taxonomy" id="89401"/>
    <lineage>
        <taxon>Bacteria</taxon>
        <taxon>Pseudomonadati</taxon>
        <taxon>Pseudomonadota</taxon>
        <taxon>Gammaproteobacteria</taxon>
        <taxon>Alteromonadales</taxon>
        <taxon>Colwelliaceae</taxon>
        <taxon>Colwellia</taxon>
    </lineage>
</organism>
<feature type="domain" description="Transposase IS116/IS110/IS902 C-terminal" evidence="2">
    <location>
        <begin position="211"/>
        <end position="290"/>
    </location>
</feature>
<dbReference type="Pfam" id="PF01548">
    <property type="entry name" value="DEDD_Tnp_IS110"/>
    <property type="match status" value="1"/>
</dbReference>
<proteinExistence type="predicted"/>
<evidence type="ECO:0000313" key="3">
    <source>
        <dbReference type="EMBL" id="TWX65882.1"/>
    </source>
</evidence>
<feature type="domain" description="Transposase IS110-like N-terminal" evidence="1">
    <location>
        <begin position="8"/>
        <end position="147"/>
    </location>
</feature>
<dbReference type="EMBL" id="VOLT01000009">
    <property type="protein sequence ID" value="TWX65882.1"/>
    <property type="molecule type" value="Genomic_DNA"/>
</dbReference>
<dbReference type="AlphaFoldDB" id="A0A5C6QBA3"/>
<dbReference type="GO" id="GO:0003677">
    <property type="term" value="F:DNA binding"/>
    <property type="evidence" value="ECO:0007669"/>
    <property type="project" value="InterPro"/>
</dbReference>
<dbReference type="PANTHER" id="PTHR33055">
    <property type="entry name" value="TRANSPOSASE FOR INSERTION SEQUENCE ELEMENT IS1111A"/>
    <property type="match status" value="1"/>
</dbReference>
<comment type="caution">
    <text evidence="3">The sequence shown here is derived from an EMBL/GenBank/DDBJ whole genome shotgun (WGS) entry which is preliminary data.</text>
</comment>
<dbReference type="GO" id="GO:0004803">
    <property type="term" value="F:transposase activity"/>
    <property type="evidence" value="ECO:0007669"/>
    <property type="project" value="InterPro"/>
</dbReference>
<dbReference type="NCBIfam" id="NF033542">
    <property type="entry name" value="transpos_IS110"/>
    <property type="match status" value="1"/>
</dbReference>
<sequence>MLKSTIFGIDLAKNIIQVCEISKHGELVSNKAVSRQKLKEILAKAKPAVVAIEGCGSSHYWGRYAENFDHDVRIISPKKVKGFLQGHKTDANDALAIANASLQIGLKSSKPKSEQQQTIQTLETSRVYLSRSITSLSNHLRAMLYEYGIVSARGVKALTTVVQDTLNDVDSIPECLRSTVNQLWLTYLHLKQELAQLIKTKNALIRQLQPCKKLMDLEGVAEVCAGMLYSSIGDGKQFKNGREASAFIGLTPKQHSSGGKVFMTGIDRAGGIKELRSALYQGALSYICRLPEDPQTAKQAWLIRLVHRAGLKRTCIALANKTVRTAWAMLRYEKKYEQQPLLAI</sequence>
<protein>
    <submittedName>
        <fullName evidence="3">IS110 family transposase</fullName>
    </submittedName>
</protein>
<evidence type="ECO:0000259" key="2">
    <source>
        <dbReference type="Pfam" id="PF02371"/>
    </source>
</evidence>
<name>A0A5C6QBA3_9GAMM</name>
<accession>A0A5C6QBA3</accession>
<dbReference type="RefSeq" id="WP_146789848.1">
    <property type="nucleotide sequence ID" value="NZ_VOLT01000009.1"/>
</dbReference>
<evidence type="ECO:0000313" key="4">
    <source>
        <dbReference type="Proteomes" id="UP000321822"/>
    </source>
</evidence>
<dbReference type="InterPro" id="IPR003346">
    <property type="entry name" value="Transposase_20"/>
</dbReference>
<dbReference type="InterPro" id="IPR002525">
    <property type="entry name" value="Transp_IS110-like_N"/>
</dbReference>
<evidence type="ECO:0000259" key="1">
    <source>
        <dbReference type="Pfam" id="PF01548"/>
    </source>
</evidence>
<reference evidence="3 4" key="1">
    <citation type="submission" date="2019-07" db="EMBL/GenBank/DDBJ databases">
        <title>Genomes of sea-ice associated Colwellia species.</title>
        <authorList>
            <person name="Bowman J.P."/>
        </authorList>
    </citation>
    <scope>NUCLEOTIDE SEQUENCE [LARGE SCALE GENOMIC DNA]</scope>
    <source>
        <strain evidence="3 4">ACAM 459</strain>
    </source>
</reference>
<dbReference type="PANTHER" id="PTHR33055:SF3">
    <property type="entry name" value="PUTATIVE TRANSPOSASE FOR IS117-RELATED"/>
    <property type="match status" value="1"/>
</dbReference>